<dbReference type="GO" id="GO:0005942">
    <property type="term" value="C:phosphatidylinositol 3-kinase complex"/>
    <property type="evidence" value="ECO:0007669"/>
    <property type="project" value="TreeGrafter"/>
</dbReference>
<dbReference type="Gene3D" id="3.30.505.10">
    <property type="entry name" value="SH2 domain"/>
    <property type="match status" value="1"/>
</dbReference>
<dbReference type="InterPro" id="IPR036860">
    <property type="entry name" value="SH2_dom_sf"/>
</dbReference>
<dbReference type="SUPFAM" id="SSF55550">
    <property type="entry name" value="SH2 domain"/>
    <property type="match status" value="1"/>
</dbReference>
<dbReference type="AlphaFoldDB" id="A0A8D8S9Y2"/>
<dbReference type="CDD" id="cd03741">
    <property type="entry name" value="SOCS_SOCS7"/>
    <property type="match status" value="1"/>
</dbReference>
<keyword evidence="3" id="KW-0833">Ubl conjugation pathway</keyword>
<feature type="compositionally biased region" description="Low complexity" evidence="6">
    <location>
        <begin position="318"/>
        <end position="334"/>
    </location>
</feature>
<evidence type="ECO:0000256" key="2">
    <source>
        <dbReference type="ARBA" id="ARBA00022700"/>
    </source>
</evidence>
<feature type="compositionally biased region" description="Polar residues" evidence="6">
    <location>
        <begin position="201"/>
        <end position="223"/>
    </location>
</feature>
<proteinExistence type="predicted"/>
<dbReference type="CDD" id="cd10388">
    <property type="entry name" value="SH2_SOCS7"/>
    <property type="match status" value="1"/>
</dbReference>
<feature type="compositionally biased region" description="Basic and acidic residues" evidence="6">
    <location>
        <begin position="106"/>
        <end position="139"/>
    </location>
</feature>
<dbReference type="InterPro" id="IPR000980">
    <property type="entry name" value="SH2"/>
</dbReference>
<dbReference type="InterPro" id="IPR035866">
    <property type="entry name" value="SOCS7_SH2"/>
</dbReference>
<feature type="region of interest" description="Disordered" evidence="6">
    <location>
        <begin position="196"/>
        <end position="240"/>
    </location>
</feature>
<dbReference type="EMBL" id="HBUF01352609">
    <property type="protein sequence ID" value="CAG6715048.1"/>
    <property type="molecule type" value="Transcribed_RNA"/>
</dbReference>
<dbReference type="InterPro" id="IPR001496">
    <property type="entry name" value="SOCS_box"/>
</dbReference>
<dbReference type="SMART" id="SM00969">
    <property type="entry name" value="SOCS_box"/>
    <property type="match status" value="1"/>
</dbReference>
<feature type="domain" description="SH2" evidence="7">
    <location>
        <begin position="493"/>
        <end position="599"/>
    </location>
</feature>
<dbReference type="PANTHER" id="PTHR10155:SF5">
    <property type="entry name" value="SUPPRESSOR OF CYTOKINE SIGNALING 7"/>
    <property type="match status" value="1"/>
</dbReference>
<dbReference type="InterPro" id="IPR036036">
    <property type="entry name" value="SOCS_box-like_dom_sf"/>
</dbReference>
<dbReference type="PANTHER" id="PTHR10155">
    <property type="entry name" value="PHOSPHATIDYLINOSITOL 3-KINASE REGULATORY SUBUNIT"/>
    <property type="match status" value="1"/>
</dbReference>
<dbReference type="InterPro" id="IPR037346">
    <property type="entry name" value="SOCS7_SOCS"/>
</dbReference>
<keyword evidence="2" id="KW-0734">Signal transduction inhibitor</keyword>
<evidence type="ECO:0000256" key="6">
    <source>
        <dbReference type="SAM" id="MobiDB-lite"/>
    </source>
</evidence>
<keyword evidence="1" id="KW-0341">Growth regulation</keyword>
<evidence type="ECO:0000256" key="4">
    <source>
        <dbReference type="ARBA" id="ARBA00022999"/>
    </source>
</evidence>
<dbReference type="PROSITE" id="PS50225">
    <property type="entry name" value="SOCS"/>
    <property type="match status" value="1"/>
</dbReference>
<dbReference type="EMBL" id="HBUF01212137">
    <property type="protein sequence ID" value="CAG6665888.1"/>
    <property type="molecule type" value="Transcribed_RNA"/>
</dbReference>
<dbReference type="GO" id="GO:0046854">
    <property type="term" value="P:phosphatidylinositol phosphate biosynthetic process"/>
    <property type="evidence" value="ECO:0007669"/>
    <property type="project" value="TreeGrafter"/>
</dbReference>
<feature type="region of interest" description="Disordered" evidence="6">
    <location>
        <begin position="351"/>
        <end position="393"/>
    </location>
</feature>
<feature type="region of interest" description="Disordered" evidence="6">
    <location>
        <begin position="286"/>
        <end position="334"/>
    </location>
</feature>
<evidence type="ECO:0000313" key="9">
    <source>
        <dbReference type="EMBL" id="CAG6665888.1"/>
    </source>
</evidence>
<accession>A0A8D8S9Y2</accession>
<feature type="compositionally biased region" description="Polar residues" evidence="6">
    <location>
        <begin position="372"/>
        <end position="381"/>
    </location>
</feature>
<keyword evidence="4 5" id="KW-0727">SH2 domain</keyword>
<dbReference type="GO" id="GO:0035556">
    <property type="term" value="P:intracellular signal transduction"/>
    <property type="evidence" value="ECO:0007669"/>
    <property type="project" value="InterPro"/>
</dbReference>
<name>A0A8D8S9Y2_9HEMI</name>
<dbReference type="SMART" id="SM00252">
    <property type="entry name" value="SH2"/>
    <property type="match status" value="1"/>
</dbReference>
<feature type="compositionally biased region" description="Low complexity" evidence="6">
    <location>
        <begin position="73"/>
        <end position="93"/>
    </location>
</feature>
<dbReference type="SMART" id="SM00253">
    <property type="entry name" value="SOCS"/>
    <property type="match status" value="1"/>
</dbReference>
<feature type="domain" description="SOCS box" evidence="8">
    <location>
        <begin position="594"/>
        <end position="644"/>
    </location>
</feature>
<feature type="region of interest" description="Disordered" evidence="6">
    <location>
        <begin position="63"/>
        <end position="146"/>
    </location>
</feature>
<dbReference type="PROSITE" id="PS50001">
    <property type="entry name" value="SH2"/>
    <property type="match status" value="1"/>
</dbReference>
<feature type="compositionally biased region" description="Basic residues" evidence="6">
    <location>
        <begin position="351"/>
        <end position="368"/>
    </location>
</feature>
<dbReference type="GO" id="GO:0046935">
    <property type="term" value="F:1-phosphatidylinositol-3-kinase regulator activity"/>
    <property type="evidence" value="ECO:0007669"/>
    <property type="project" value="TreeGrafter"/>
</dbReference>
<dbReference type="Pfam" id="PF00017">
    <property type="entry name" value="SH2"/>
    <property type="match status" value="1"/>
</dbReference>
<dbReference type="Pfam" id="PF07525">
    <property type="entry name" value="SOCS_box"/>
    <property type="match status" value="1"/>
</dbReference>
<reference evidence="9" key="1">
    <citation type="submission" date="2021-05" db="EMBL/GenBank/DDBJ databases">
        <authorList>
            <person name="Alioto T."/>
            <person name="Alioto T."/>
            <person name="Gomez Garrido J."/>
        </authorList>
    </citation>
    <scope>NUCLEOTIDE SEQUENCE</scope>
</reference>
<organism evidence="9">
    <name type="scientific">Cacopsylla melanoneura</name>
    <dbReference type="NCBI Taxonomy" id="428564"/>
    <lineage>
        <taxon>Eukaryota</taxon>
        <taxon>Metazoa</taxon>
        <taxon>Ecdysozoa</taxon>
        <taxon>Arthropoda</taxon>
        <taxon>Hexapoda</taxon>
        <taxon>Insecta</taxon>
        <taxon>Pterygota</taxon>
        <taxon>Neoptera</taxon>
        <taxon>Paraneoptera</taxon>
        <taxon>Hemiptera</taxon>
        <taxon>Sternorrhyncha</taxon>
        <taxon>Psylloidea</taxon>
        <taxon>Psyllidae</taxon>
        <taxon>Psyllinae</taxon>
        <taxon>Cacopsylla</taxon>
    </lineage>
</organism>
<sequence>MESASESPSAWSDLMVLSDDSDLLSDEYISHNKQISPPIQNEMIEGESPRCDNVSAHVDRMSMSTLCPSPPRLAATGHSSTSSSSLSLLGPPLNNATLSPISPPAEFKDESDFKDTESDFKDTEESDFRDTSRTERGVDESGAESCSTLESYSNKLSNLVLQDTKKSLCKTPSVSTTWKFQSNPTVVPSSHLIVRPKPTRARTSVNAAAPFQSTSSHRQSDLTSSSGPGPGASDASLPIYSAPIDTLDTRSRSRMRANNSNCLMMAHVHEILNDLYATPTGTGHISITHDSLSLTRRRKKNRGSNGGAESAGLKHKASIASTSSGSSSTGAGAAAKHFHNSSSFVINIKKPKKSSLKHSHHQKSKHHTASSATHATPSVETGHTKPLRAKRKHQLKLKRFKQTLCRLFTFKTSSLPKDDELGGSNTASESVLVLDVSKTCFSERALPPVPGNAVGGASVATEGEGEGEDGEDGACAFNMDFASSIEKVKDYGWYWGPISSEAAEKILSTEPDGSFIVRDSSDDHYIFSLTFKLNACVRHVRIEHYQGNFSFGSCTKFKSHTIVDFIENAVEHSRSGRYLFFLHRRPILGPMRVQLLHPVSRFKQVQSLQHMCRFVILKIVRKDHINQLPLPDRLQAYLNTPHYYCESSEQFDATAPTTTAPSEES</sequence>
<evidence type="ECO:0000259" key="8">
    <source>
        <dbReference type="PROSITE" id="PS50225"/>
    </source>
</evidence>
<protein>
    <submittedName>
        <fullName evidence="9">Suppressor of cytokine signaling 7</fullName>
    </submittedName>
</protein>
<feature type="compositionally biased region" description="Low complexity" evidence="6">
    <location>
        <begin position="224"/>
        <end position="236"/>
    </location>
</feature>
<dbReference type="GO" id="GO:0009968">
    <property type="term" value="P:negative regulation of signal transduction"/>
    <property type="evidence" value="ECO:0007669"/>
    <property type="project" value="UniProtKB-KW"/>
</dbReference>
<dbReference type="EMBL" id="HBUF01352607">
    <property type="protein sequence ID" value="CAG6715045.1"/>
    <property type="molecule type" value="Transcribed_RNA"/>
</dbReference>
<evidence type="ECO:0000256" key="3">
    <source>
        <dbReference type="ARBA" id="ARBA00022786"/>
    </source>
</evidence>
<evidence type="ECO:0000259" key="7">
    <source>
        <dbReference type="PROSITE" id="PS50001"/>
    </source>
</evidence>
<dbReference type="SUPFAM" id="SSF158235">
    <property type="entry name" value="SOCS box-like"/>
    <property type="match status" value="1"/>
</dbReference>
<evidence type="ECO:0000256" key="1">
    <source>
        <dbReference type="ARBA" id="ARBA00022604"/>
    </source>
</evidence>
<evidence type="ECO:0000256" key="5">
    <source>
        <dbReference type="PROSITE-ProRule" id="PRU00191"/>
    </source>
</evidence>